<evidence type="ECO:0000256" key="5">
    <source>
        <dbReference type="ARBA" id="ARBA00023077"/>
    </source>
</evidence>
<dbReference type="EMBL" id="UINC01002753">
    <property type="protein sequence ID" value="SUZ99947.1"/>
    <property type="molecule type" value="Genomic_DNA"/>
</dbReference>
<dbReference type="InterPro" id="IPR008969">
    <property type="entry name" value="CarboxyPept-like_regulatory"/>
</dbReference>
<reference evidence="11" key="1">
    <citation type="submission" date="2018-05" db="EMBL/GenBank/DDBJ databases">
        <authorList>
            <person name="Lanie J.A."/>
            <person name="Ng W.-L."/>
            <person name="Kazmierczak K.M."/>
            <person name="Andrzejewski T.M."/>
            <person name="Davidsen T.M."/>
            <person name="Wayne K.J."/>
            <person name="Tettelin H."/>
            <person name="Glass J.I."/>
            <person name="Rusch D."/>
            <person name="Podicherti R."/>
            <person name="Tsui H.-C.T."/>
            <person name="Winkler M.E."/>
        </authorList>
    </citation>
    <scope>NUCLEOTIDE SEQUENCE</scope>
</reference>
<dbReference type="GO" id="GO:0009279">
    <property type="term" value="C:cell outer membrane"/>
    <property type="evidence" value="ECO:0007669"/>
    <property type="project" value="UniProtKB-SubCell"/>
</dbReference>
<dbReference type="AlphaFoldDB" id="A0A381SCH8"/>
<dbReference type="InterPro" id="IPR012910">
    <property type="entry name" value="Plug_dom"/>
</dbReference>
<keyword evidence="2" id="KW-0813">Transport</keyword>
<dbReference type="Pfam" id="PF00593">
    <property type="entry name" value="TonB_dep_Rec_b-barrel"/>
    <property type="match status" value="1"/>
</dbReference>
<dbReference type="InterPro" id="IPR000531">
    <property type="entry name" value="Beta-barrel_TonB"/>
</dbReference>
<keyword evidence="6" id="KW-0472">Membrane</keyword>
<dbReference type="GO" id="GO:0044718">
    <property type="term" value="P:siderophore transmembrane transport"/>
    <property type="evidence" value="ECO:0007669"/>
    <property type="project" value="TreeGrafter"/>
</dbReference>
<dbReference type="Gene3D" id="2.40.170.20">
    <property type="entry name" value="TonB-dependent receptor, beta-barrel domain"/>
    <property type="match status" value="1"/>
</dbReference>
<feature type="domain" description="TonB-dependent receptor plug" evidence="10">
    <location>
        <begin position="119"/>
        <end position="228"/>
    </location>
</feature>
<evidence type="ECO:0000256" key="2">
    <source>
        <dbReference type="ARBA" id="ARBA00022448"/>
    </source>
</evidence>
<proteinExistence type="predicted"/>
<dbReference type="SUPFAM" id="SSF49464">
    <property type="entry name" value="Carboxypeptidase regulatory domain-like"/>
    <property type="match status" value="1"/>
</dbReference>
<keyword evidence="7" id="KW-0675">Receptor</keyword>
<dbReference type="PROSITE" id="PS52016">
    <property type="entry name" value="TONB_DEPENDENT_REC_3"/>
    <property type="match status" value="1"/>
</dbReference>
<protein>
    <recommendedName>
        <fullName evidence="12">TonB-dependent receptor plug domain-containing protein</fullName>
    </recommendedName>
</protein>
<dbReference type="InterPro" id="IPR039426">
    <property type="entry name" value="TonB-dep_rcpt-like"/>
</dbReference>
<dbReference type="InterPro" id="IPR036942">
    <property type="entry name" value="Beta-barrel_TonB_sf"/>
</dbReference>
<keyword evidence="8" id="KW-0998">Cell outer membrane</keyword>
<name>A0A381SCH8_9ZZZZ</name>
<evidence type="ECO:0000259" key="9">
    <source>
        <dbReference type="Pfam" id="PF00593"/>
    </source>
</evidence>
<dbReference type="Gene3D" id="2.170.130.10">
    <property type="entry name" value="TonB-dependent receptor, plug domain"/>
    <property type="match status" value="1"/>
</dbReference>
<evidence type="ECO:0000256" key="6">
    <source>
        <dbReference type="ARBA" id="ARBA00023136"/>
    </source>
</evidence>
<keyword evidence="5" id="KW-0798">TonB box</keyword>
<dbReference type="InterPro" id="IPR037066">
    <property type="entry name" value="Plug_dom_sf"/>
</dbReference>
<evidence type="ECO:0000256" key="4">
    <source>
        <dbReference type="ARBA" id="ARBA00022729"/>
    </source>
</evidence>
<dbReference type="Gene3D" id="2.60.40.1120">
    <property type="entry name" value="Carboxypeptidase-like, regulatory domain"/>
    <property type="match status" value="1"/>
</dbReference>
<accession>A0A381SCH8</accession>
<dbReference type="SUPFAM" id="SSF56935">
    <property type="entry name" value="Porins"/>
    <property type="match status" value="1"/>
</dbReference>
<evidence type="ECO:0000256" key="8">
    <source>
        <dbReference type="ARBA" id="ARBA00023237"/>
    </source>
</evidence>
<dbReference type="PANTHER" id="PTHR30069">
    <property type="entry name" value="TONB-DEPENDENT OUTER MEMBRANE RECEPTOR"/>
    <property type="match status" value="1"/>
</dbReference>
<evidence type="ECO:0000256" key="1">
    <source>
        <dbReference type="ARBA" id="ARBA00004571"/>
    </source>
</evidence>
<evidence type="ECO:0000256" key="3">
    <source>
        <dbReference type="ARBA" id="ARBA00022692"/>
    </source>
</evidence>
<evidence type="ECO:0000256" key="7">
    <source>
        <dbReference type="ARBA" id="ARBA00023170"/>
    </source>
</evidence>
<keyword evidence="4" id="KW-0732">Signal</keyword>
<organism evidence="11">
    <name type="scientific">marine metagenome</name>
    <dbReference type="NCBI Taxonomy" id="408172"/>
    <lineage>
        <taxon>unclassified sequences</taxon>
        <taxon>metagenomes</taxon>
        <taxon>ecological metagenomes</taxon>
    </lineage>
</organism>
<keyword evidence="3" id="KW-0812">Transmembrane</keyword>
<comment type="subcellular location">
    <subcellularLocation>
        <location evidence="1">Cell outer membrane</location>
        <topology evidence="1">Multi-pass membrane protein</topology>
    </subcellularLocation>
</comment>
<evidence type="ECO:0000313" key="11">
    <source>
        <dbReference type="EMBL" id="SUZ99947.1"/>
    </source>
</evidence>
<dbReference type="GO" id="GO:0015344">
    <property type="term" value="F:siderophore uptake transmembrane transporter activity"/>
    <property type="evidence" value="ECO:0007669"/>
    <property type="project" value="TreeGrafter"/>
</dbReference>
<gene>
    <name evidence="11" type="ORF">METZ01_LOCUS52801</name>
</gene>
<evidence type="ECO:0008006" key="12">
    <source>
        <dbReference type="Google" id="ProtNLM"/>
    </source>
</evidence>
<dbReference type="PANTHER" id="PTHR30069:SF29">
    <property type="entry name" value="HEMOGLOBIN AND HEMOGLOBIN-HAPTOGLOBIN-BINDING PROTEIN 1-RELATED"/>
    <property type="match status" value="1"/>
</dbReference>
<feature type="non-terminal residue" evidence="11">
    <location>
        <position position="1"/>
    </location>
</feature>
<evidence type="ECO:0000259" key="10">
    <source>
        <dbReference type="Pfam" id="PF07715"/>
    </source>
</evidence>
<feature type="domain" description="TonB-dependent receptor-like beta-barrel" evidence="9">
    <location>
        <begin position="339"/>
        <end position="669"/>
    </location>
</feature>
<dbReference type="Pfam" id="PF07715">
    <property type="entry name" value="Plug"/>
    <property type="match status" value="1"/>
</dbReference>
<sequence>VLRRTAVVLTLTAGAVCALAGQELGQIRVEVVAADEAVANAEVVVRGTTTLTNEVGAVVIRVPPGVTQVTVLVEGFLPTAVSVDVVAGQEHSVRVDLVGQPSLEEEVTVVASTRTDRRLEDQPLRVEVLNREEIEEKMLMTPGDIVMMLNEMGGMRVQATSPSLGAASVRIQGMRGRYTRFLSDGLPLYGSQPGGLGLLQIPPMDIGQVEVIKGVASALYGAGAMGGVVNLLSRRPGEEPEREFLVNQSTRGATDGVLWSSSPLSESWGVTFLGGGHWQDQADVDRDGWADLAHYERGVARPRFFWDDGKGQSLFMTVGTTVENRAGGTQLDATLPETGVPYRESLDTRRFDLGLLWQTVRGRSVVAARATMVRQWHDHLFGNVLERDRHDTGFAEVTVRGSNGLHTWVGGAAVEQDAYTPTDLPQFAYAFTTPGVFLQDDIDVRSWLALSLSGRLDHHSAYGWFFSPRISSLLRWGNWSTRLSAGTGFFGSTPLTEETEAAGLARLTRDGPLRAERGRSGSIDVTRTHGPFSFTTTVFRSRIADPVHIERSTYTLRNLLEPTTNVGMELLGTFRRAPFAVTASYTYVQAREAIDGVRDDVAQTPRHSFGLVGMVENENGRLGIEMYYTGRQRLEANPYRDVGEPYVVVGVLAERRVGPLRLFVNGENLTGVRQTRWDPILRREQAIDGRWTVDAWAPLDGRVINGGVRIQF</sequence>